<evidence type="ECO:0008006" key="7">
    <source>
        <dbReference type="Google" id="ProtNLM"/>
    </source>
</evidence>
<feature type="region of interest" description="Disordered" evidence="1">
    <location>
        <begin position="1"/>
        <end position="22"/>
    </location>
</feature>
<protein>
    <recommendedName>
        <fullName evidence="7">Intracellular septation protein A</fullName>
    </recommendedName>
</protein>
<evidence type="ECO:0000313" key="4">
    <source>
        <dbReference type="EMBL" id="GKU71599.1"/>
    </source>
</evidence>
<feature type="transmembrane region" description="Helical" evidence="2">
    <location>
        <begin position="154"/>
        <end position="176"/>
    </location>
</feature>
<dbReference type="EMBL" id="BFCH01000028">
    <property type="protein sequence ID" value="GBG40295.1"/>
    <property type="molecule type" value="Genomic_DNA"/>
</dbReference>
<evidence type="ECO:0000256" key="2">
    <source>
        <dbReference type="SAM" id="Phobius"/>
    </source>
</evidence>
<keyword evidence="5" id="KW-1185">Reference proteome</keyword>
<evidence type="ECO:0000313" key="6">
    <source>
        <dbReference type="Proteomes" id="UP001139505"/>
    </source>
</evidence>
<feature type="transmembrane region" description="Helical" evidence="2">
    <location>
        <begin position="78"/>
        <end position="98"/>
    </location>
</feature>
<reference evidence="4" key="3">
    <citation type="journal article" date="2022" name="Microbiol. Resour. Announc.">
        <title>Draft Genome Sequences of Eight Mycobacterium montefiorense Strains Isolated from Salamanders in Captivity.</title>
        <authorList>
            <person name="Komine T."/>
            <person name="Ihara H."/>
            <person name="Fukano H."/>
            <person name="Hoshino Y."/>
            <person name="Kurata O."/>
            <person name="Wada S."/>
        </authorList>
    </citation>
    <scope>NUCLEOTIDE SEQUENCE</scope>
    <source>
        <strain evidence="4">NJB18185</strain>
    </source>
</reference>
<comment type="caution">
    <text evidence="4">The sequence shown here is derived from an EMBL/GenBank/DDBJ whole genome shotgun (WGS) entry which is preliminary data.</text>
</comment>
<name>A0AA37PKL7_9MYCO</name>
<gene>
    <name evidence="3" type="ORF">MmonteBS_46670</name>
    <name evidence="4" type="ORF">NJB18185_13750</name>
</gene>
<keyword evidence="2" id="KW-1133">Transmembrane helix</keyword>
<feature type="transmembrane region" description="Helical" evidence="2">
    <location>
        <begin position="51"/>
        <end position="71"/>
    </location>
</feature>
<keyword evidence="2" id="KW-0812">Transmembrane</keyword>
<reference evidence="5" key="2">
    <citation type="submission" date="2018-04" db="EMBL/GenBank/DDBJ databases">
        <title>Draft genome sequence of Mycobacterium montefiorense isolated from Japanese black salamander.</title>
        <authorList>
            <person name="Fukano H."/>
            <person name="Yoshida M."/>
            <person name="Shimizu A."/>
            <person name="Iwao H."/>
            <person name="Kurata O."/>
            <person name="Katayama Y."/>
            <person name="Omatsu T."/>
            <person name="Mizutani T."/>
            <person name="Wada S."/>
            <person name="Hoshino Y."/>
        </authorList>
    </citation>
    <scope>NUCLEOTIDE SEQUENCE [LARGE SCALE GENOMIC DNA]</scope>
    <source>
        <strain evidence="5">BS</strain>
    </source>
</reference>
<organism evidence="4 6">
    <name type="scientific">Mycobacterium montefiorense</name>
    <dbReference type="NCBI Taxonomy" id="154654"/>
    <lineage>
        <taxon>Bacteria</taxon>
        <taxon>Bacillati</taxon>
        <taxon>Actinomycetota</taxon>
        <taxon>Actinomycetes</taxon>
        <taxon>Mycobacteriales</taxon>
        <taxon>Mycobacteriaceae</taxon>
        <taxon>Mycobacterium</taxon>
        <taxon>Mycobacterium simiae complex</taxon>
    </lineage>
</organism>
<evidence type="ECO:0000256" key="1">
    <source>
        <dbReference type="SAM" id="MobiDB-lite"/>
    </source>
</evidence>
<dbReference type="Proteomes" id="UP000245060">
    <property type="component" value="Unassembled WGS sequence"/>
</dbReference>
<evidence type="ECO:0000313" key="5">
    <source>
        <dbReference type="Proteomes" id="UP000245060"/>
    </source>
</evidence>
<feature type="transmembrane region" description="Helical" evidence="2">
    <location>
        <begin position="182"/>
        <end position="200"/>
    </location>
</feature>
<evidence type="ECO:0000313" key="3">
    <source>
        <dbReference type="EMBL" id="GBG40295.1"/>
    </source>
</evidence>
<reference evidence="3" key="1">
    <citation type="journal article" date="2018" name="Genome Announc.">
        <title>Draft Genome Sequence of Mycobacterium montefiorense Isolated from Japanese Black Salamander (Hynobius nigrescens).</title>
        <authorList>
            <person name="Fukano H."/>
            <person name="Yoshida M."/>
            <person name="Shimizu A."/>
            <person name="Iwao H."/>
            <person name="Katayama Y."/>
            <person name="Omatsu T."/>
            <person name="Mizutani T."/>
            <person name="Kurata O."/>
            <person name="Wada S."/>
            <person name="Hoshino Y."/>
        </authorList>
    </citation>
    <scope>NUCLEOTIDE SEQUENCE</scope>
    <source>
        <strain evidence="3">BS</strain>
    </source>
</reference>
<keyword evidence="2" id="KW-0472">Membrane</keyword>
<dbReference type="AlphaFoldDB" id="A0AA37PKL7"/>
<reference evidence="4" key="4">
    <citation type="submission" date="2022-04" db="EMBL/GenBank/DDBJ databases">
        <authorList>
            <person name="Komine T."/>
            <person name="Fukano H."/>
            <person name="Wada S."/>
        </authorList>
    </citation>
    <scope>NUCLEOTIDE SEQUENCE</scope>
    <source>
        <strain evidence="4">NJB18185</strain>
    </source>
</reference>
<accession>A0AA37PKL7</accession>
<dbReference type="Proteomes" id="UP001139505">
    <property type="component" value="Unassembled WGS sequence"/>
</dbReference>
<dbReference type="EMBL" id="BQYH01000006">
    <property type="protein sequence ID" value="GKU71599.1"/>
    <property type="molecule type" value="Genomic_DNA"/>
</dbReference>
<proteinExistence type="predicted"/>
<sequence>MHMPNGHEVADGSAPQPARQPGALERIGQSPIAGFAPWIIYGVVASGKSTWLYGALAAAVAAIILAGPSILRGSHKMLDLVTIAFFVALTIAGIATGAKNDDWMDTWSATLSSGILAAVALGSLAFVPFTEQYARESTPREVWDHPAFKRTNRVLTLVWGLTFAANSVLAFVSVKAPDTGDWTAWVIPTVLLVTAFKITASYPDRVRARASGS</sequence>
<feature type="transmembrane region" description="Helical" evidence="2">
    <location>
        <begin position="110"/>
        <end position="130"/>
    </location>
</feature>